<feature type="compositionally biased region" description="Polar residues" evidence="1">
    <location>
        <begin position="410"/>
        <end position="420"/>
    </location>
</feature>
<evidence type="ECO:0000256" key="1">
    <source>
        <dbReference type="SAM" id="MobiDB-lite"/>
    </source>
</evidence>
<comment type="caution">
    <text evidence="2">The sequence shown here is derived from an EMBL/GenBank/DDBJ whole genome shotgun (WGS) entry which is preliminary data.</text>
</comment>
<gene>
    <name evidence="2" type="ORF">E2C01_020617</name>
</gene>
<evidence type="ECO:0000313" key="3">
    <source>
        <dbReference type="Proteomes" id="UP000324222"/>
    </source>
</evidence>
<dbReference type="OrthoDB" id="6370179at2759"/>
<feature type="compositionally biased region" description="Polar residues" evidence="1">
    <location>
        <begin position="929"/>
        <end position="947"/>
    </location>
</feature>
<feature type="compositionally biased region" description="Low complexity" evidence="1">
    <location>
        <begin position="486"/>
        <end position="495"/>
    </location>
</feature>
<organism evidence="2 3">
    <name type="scientific">Portunus trituberculatus</name>
    <name type="common">Swimming crab</name>
    <name type="synonym">Neptunus trituberculatus</name>
    <dbReference type="NCBI Taxonomy" id="210409"/>
    <lineage>
        <taxon>Eukaryota</taxon>
        <taxon>Metazoa</taxon>
        <taxon>Ecdysozoa</taxon>
        <taxon>Arthropoda</taxon>
        <taxon>Crustacea</taxon>
        <taxon>Multicrustacea</taxon>
        <taxon>Malacostraca</taxon>
        <taxon>Eumalacostraca</taxon>
        <taxon>Eucarida</taxon>
        <taxon>Decapoda</taxon>
        <taxon>Pleocyemata</taxon>
        <taxon>Brachyura</taxon>
        <taxon>Eubrachyura</taxon>
        <taxon>Portunoidea</taxon>
        <taxon>Portunidae</taxon>
        <taxon>Portuninae</taxon>
        <taxon>Portunus</taxon>
    </lineage>
</organism>
<feature type="compositionally biased region" description="Pro residues" evidence="1">
    <location>
        <begin position="21"/>
        <end position="41"/>
    </location>
</feature>
<keyword evidence="3" id="KW-1185">Reference proteome</keyword>
<dbReference type="AlphaFoldDB" id="A0A5B7E281"/>
<feature type="compositionally biased region" description="Basic and acidic residues" evidence="1">
    <location>
        <begin position="696"/>
        <end position="710"/>
    </location>
</feature>
<feature type="compositionally biased region" description="Low complexity" evidence="1">
    <location>
        <begin position="1"/>
        <end position="20"/>
    </location>
</feature>
<feature type="compositionally biased region" description="Low complexity" evidence="1">
    <location>
        <begin position="1070"/>
        <end position="1088"/>
    </location>
</feature>
<evidence type="ECO:0000313" key="2">
    <source>
        <dbReference type="EMBL" id="MPC27447.1"/>
    </source>
</evidence>
<feature type="region of interest" description="Disordered" evidence="1">
    <location>
        <begin position="980"/>
        <end position="1107"/>
    </location>
</feature>
<dbReference type="Proteomes" id="UP000324222">
    <property type="component" value="Unassembled WGS sequence"/>
</dbReference>
<feature type="compositionally biased region" description="Pro residues" evidence="1">
    <location>
        <begin position="138"/>
        <end position="155"/>
    </location>
</feature>
<accession>A0A5B7E281</accession>
<protein>
    <submittedName>
        <fullName evidence="2">Uncharacterized protein</fullName>
    </submittedName>
</protein>
<feature type="compositionally biased region" description="Basic and acidic residues" evidence="1">
    <location>
        <begin position="1030"/>
        <end position="1046"/>
    </location>
</feature>
<reference evidence="2 3" key="1">
    <citation type="submission" date="2019-05" db="EMBL/GenBank/DDBJ databases">
        <title>Another draft genome of Portunus trituberculatus and its Hox gene families provides insights of decapod evolution.</title>
        <authorList>
            <person name="Jeong J.-H."/>
            <person name="Song I."/>
            <person name="Kim S."/>
            <person name="Choi T."/>
            <person name="Kim D."/>
            <person name="Ryu S."/>
            <person name="Kim W."/>
        </authorList>
    </citation>
    <scope>NUCLEOTIDE SEQUENCE [LARGE SCALE GENOMIC DNA]</scope>
    <source>
        <tissue evidence="2">Muscle</tissue>
    </source>
</reference>
<sequence length="1238" mass="133868">MQQMPSQPQQYQHHQQQQQYKPPPPQPQPQQQYKPPPPPPQQQQQASKQYLRADDHSYSVESLLGNPRVELSQPVLPTPVHPTALLPTPSYPPPLLPRVLPGPLLTTPIPPKSQPDNEMMVMSFLNELEGGKKVPSSAAPPIPPATLQKPLPPTPTSSFSQVLVTHPPLHPHLTPTTLHLVLPGDTSIPTTAATTRVNHNGNTPGLHISIPHISPLTHEVSPPQETTTPTTTATTIRMQHTSPMTHEASPPQEPMSLNPVYPGSCEGDGNGEGSGGAPMVRLERGDSASSMSQLDLALSDDSNPLLDQLESALESDSSIQAKASPEGPVPADASCCSDDAREVGEAAKEQPPHPQTEMFMSLLDAPSSDATRHAPLQPQSPQQPSPPSHPAQPMLTDTQEQDSVPGAATRPSQDSQQQQDKGVHPEASEKVPVPCSRRTPPPDTTKEDAGGSPIVAQIVPLCATRKPAQGTHKETPKVTPMVVQISSPSGDSGSPEDTHIEEDQASPTDAEMDAAAAAAAGPSDNTKDTPTAPKSPEEVSVVSPTASPVPDTPAREPSPPKDTPESSQDTELVGETISEDSVQALTDIEAPSGDSEAKQDTAQDSTPRDTSNPSKDIPPRSSPTLPDAATAAPGESEEGNTSPHEIATVYIIEPKQENVSPEKQVPEIVEVTPEVSDEDSQQQQQQHPEPQLEPAAPEKESSNKQHKQEVIEVSPGRADKEAVVGSQLELRTKKVKVPRKETHFFEPTVVPPEKQKLMVMCYVCDTNVKVAKFKHHLFFGFVRCHYCNRRLMGCRLLMEDLNNPEKSVCFSSPSRVHSFSKWAGDPIEHLSYYIRKDLVIKRFCAGKTKPPPVPEIVAEIHSYISRLSVLESIGPWCYAFERCQKYIQERINAEPKAFDQNLRNSISASLAAHSARLGPSSPLVDRAKSPNTEGSRPATSTPPQERTATPPVPQPAEDKESRTLPVIQAVTSEKVTVEPVIVMEPPVTQSEESVDDPMETVDDPLSDAPENAPPTPEASTPASTPQPAEVPHKTPRSAEKPSEETTSRVTPPPKAMPVNQTITRLRDMLSGSVNSSRRSSPSRSSRTSKTATPEPPPTAQSDVELVNDTRTTTNSATTTAAITTTTITTRTAAITKKSIAGTTLIRQWGTKAKVHTPAVRRSTQGESWPVKNENYLIIKYPTEACPDLCPSCYTAFNPMQATVQCSSFLMTVRCESCKLTLFVSQDPPSPRPRKKRRL</sequence>
<feature type="compositionally biased region" description="Pro residues" evidence="1">
    <location>
        <begin position="381"/>
        <end position="390"/>
    </location>
</feature>
<feature type="region of interest" description="Disordered" evidence="1">
    <location>
        <begin position="263"/>
        <end position="293"/>
    </location>
</feature>
<feature type="compositionally biased region" description="Basic and acidic residues" evidence="1">
    <location>
        <begin position="338"/>
        <end position="351"/>
    </location>
</feature>
<feature type="compositionally biased region" description="Low complexity" evidence="1">
    <location>
        <begin position="681"/>
        <end position="695"/>
    </location>
</feature>
<dbReference type="PRINTS" id="PR01217">
    <property type="entry name" value="PRICHEXTENSN"/>
</dbReference>
<dbReference type="EMBL" id="VSRR010001749">
    <property type="protein sequence ID" value="MPC27447.1"/>
    <property type="molecule type" value="Genomic_DNA"/>
</dbReference>
<feature type="compositionally biased region" description="Polar residues" evidence="1">
    <location>
        <begin position="602"/>
        <end position="614"/>
    </location>
</feature>
<feature type="region of interest" description="Disordered" evidence="1">
    <location>
        <begin position="914"/>
        <end position="966"/>
    </location>
</feature>
<feature type="compositionally biased region" description="Low complexity" evidence="1">
    <location>
        <begin position="538"/>
        <end position="549"/>
    </location>
</feature>
<name>A0A5B7E281_PORTR</name>
<feature type="region of interest" description="Disordered" evidence="1">
    <location>
        <begin position="1"/>
        <end position="59"/>
    </location>
</feature>
<feature type="compositionally biased region" description="Acidic residues" evidence="1">
    <location>
        <begin position="992"/>
        <end position="1005"/>
    </location>
</feature>
<proteinExistence type="predicted"/>
<feature type="compositionally biased region" description="Low complexity" evidence="1">
    <location>
        <begin position="1017"/>
        <end position="1029"/>
    </location>
</feature>
<feature type="region of interest" description="Disordered" evidence="1">
    <location>
        <begin position="313"/>
        <end position="718"/>
    </location>
</feature>
<feature type="compositionally biased region" description="Gly residues" evidence="1">
    <location>
        <begin position="266"/>
        <end position="276"/>
    </location>
</feature>
<feature type="region of interest" description="Disordered" evidence="1">
    <location>
        <begin position="131"/>
        <end position="160"/>
    </location>
</feature>